<comment type="caution">
    <text evidence="5">The sequence shown here is derived from an EMBL/GenBank/DDBJ whole genome shotgun (WGS) entry which is preliminary data.</text>
</comment>
<evidence type="ECO:0000313" key="5">
    <source>
        <dbReference type="EMBL" id="GGL76942.1"/>
    </source>
</evidence>
<dbReference type="RefSeq" id="WP_188897056.1">
    <property type="nucleotide sequence ID" value="NZ_BMMZ01000012.1"/>
</dbReference>
<dbReference type="PANTHER" id="PTHR43591:SF24">
    <property type="entry name" value="2-METHOXY-6-POLYPRENYL-1,4-BENZOQUINOL METHYLASE, MITOCHONDRIAL"/>
    <property type="match status" value="1"/>
</dbReference>
<feature type="binding site" evidence="4">
    <location>
        <position position="90"/>
    </location>
    <ligand>
        <name>S-adenosyl-L-methionine</name>
        <dbReference type="ChEBI" id="CHEBI:59789"/>
    </ligand>
</feature>
<dbReference type="EMBL" id="BMMZ01000012">
    <property type="protein sequence ID" value="GGL76942.1"/>
    <property type="molecule type" value="Genomic_DNA"/>
</dbReference>
<evidence type="ECO:0000256" key="3">
    <source>
        <dbReference type="ARBA" id="ARBA00022691"/>
    </source>
</evidence>
<feature type="binding site" evidence="4">
    <location>
        <position position="71"/>
    </location>
    <ligand>
        <name>S-adenosyl-L-methionine</name>
        <dbReference type="ChEBI" id="CHEBI:59789"/>
    </ligand>
</feature>
<keyword evidence="1 4" id="KW-0489">Methyltransferase</keyword>
<sequence length="244" mass="26258">MTNDVPANADLGLLLQHQPHLISGMFDSIAARYDGLDSLLSAGLDDHWRAELIKELGPIEGADVLDLCAGTGEVTLSLVHAGARSVTGVDFAPQMLRIAYHKAHREGLDGIRFICADALHAPVRSTSMDAVTMAFGLRNVVDPAAAVAEIHRVLRPGGRLAILELSHPSHVVAGPFRAYFEHVMPMIGRLVSHNPEAYRYLPESVDAFPSPDRVVGIIATAGFADVRARAFSQGVAHCYTARKL</sequence>
<comment type="pathway">
    <text evidence="4">Quinol/quinone metabolism; menaquinone biosynthesis; menaquinol from 1,4-dihydroxy-2-naphthoate: step 2/2.</text>
</comment>
<dbReference type="AlphaFoldDB" id="A0A917SGD4"/>
<comment type="similarity">
    <text evidence="4">Belongs to the class I-like SAM-binding methyltransferase superfamily. MenG/UbiE family.</text>
</comment>
<proteinExistence type="inferred from homology"/>
<dbReference type="Pfam" id="PF01209">
    <property type="entry name" value="Ubie_methyltran"/>
    <property type="match status" value="1"/>
</dbReference>
<evidence type="ECO:0000256" key="1">
    <source>
        <dbReference type="ARBA" id="ARBA00022603"/>
    </source>
</evidence>
<name>A0A917SGD4_9ACTN</name>
<dbReference type="PROSITE" id="PS51608">
    <property type="entry name" value="SAM_MT_UBIE"/>
    <property type="match status" value="1"/>
</dbReference>
<gene>
    <name evidence="4 5" type="primary">menG</name>
    <name evidence="5" type="ORF">GCM10011575_38950</name>
</gene>
<protein>
    <recommendedName>
        <fullName evidence="4">Demethylmenaquinone methyltransferase</fullName>
        <ecNumber evidence="4">2.1.1.163</ecNumber>
    </recommendedName>
</protein>
<dbReference type="GO" id="GO:0009234">
    <property type="term" value="P:menaquinone biosynthetic process"/>
    <property type="evidence" value="ECO:0007669"/>
    <property type="project" value="UniProtKB-UniRule"/>
</dbReference>
<feature type="binding site" evidence="4">
    <location>
        <begin position="117"/>
        <end position="118"/>
    </location>
    <ligand>
        <name>S-adenosyl-L-methionine</name>
        <dbReference type="ChEBI" id="CHEBI:59789"/>
    </ligand>
</feature>
<comment type="caution">
    <text evidence="4">Lacks conserved residue(s) required for the propagation of feature annotation.</text>
</comment>
<reference evidence="5" key="1">
    <citation type="journal article" date="2014" name="Int. J. Syst. Evol. Microbiol.">
        <title>Complete genome sequence of Corynebacterium casei LMG S-19264T (=DSM 44701T), isolated from a smear-ripened cheese.</title>
        <authorList>
            <consortium name="US DOE Joint Genome Institute (JGI-PGF)"/>
            <person name="Walter F."/>
            <person name="Albersmeier A."/>
            <person name="Kalinowski J."/>
            <person name="Ruckert C."/>
        </authorList>
    </citation>
    <scope>NUCLEOTIDE SEQUENCE</scope>
    <source>
        <strain evidence="5">CGMCC 4.7306</strain>
    </source>
</reference>
<dbReference type="InterPro" id="IPR023576">
    <property type="entry name" value="UbiE/COQ5_MeTrFase_CS"/>
</dbReference>
<dbReference type="Proteomes" id="UP000613840">
    <property type="component" value="Unassembled WGS sequence"/>
</dbReference>
<dbReference type="Gene3D" id="3.40.50.150">
    <property type="entry name" value="Vaccinia Virus protein VP39"/>
    <property type="match status" value="1"/>
</dbReference>
<dbReference type="GO" id="GO:0032259">
    <property type="term" value="P:methylation"/>
    <property type="evidence" value="ECO:0007669"/>
    <property type="project" value="UniProtKB-KW"/>
</dbReference>
<dbReference type="NCBIfam" id="TIGR01934">
    <property type="entry name" value="MenG_MenH_UbiE"/>
    <property type="match status" value="1"/>
</dbReference>
<evidence type="ECO:0000256" key="4">
    <source>
        <dbReference type="HAMAP-Rule" id="MF_01813"/>
    </source>
</evidence>
<dbReference type="GO" id="GO:0043770">
    <property type="term" value="F:demethylmenaquinone methyltransferase activity"/>
    <property type="evidence" value="ECO:0007669"/>
    <property type="project" value="UniProtKB-UniRule"/>
</dbReference>
<dbReference type="InterPro" id="IPR029063">
    <property type="entry name" value="SAM-dependent_MTases_sf"/>
</dbReference>
<dbReference type="HAMAP" id="MF_01813">
    <property type="entry name" value="MenG_UbiE_methyltr"/>
    <property type="match status" value="1"/>
</dbReference>
<dbReference type="PANTHER" id="PTHR43591">
    <property type="entry name" value="METHYLTRANSFERASE"/>
    <property type="match status" value="1"/>
</dbReference>
<comment type="catalytic activity">
    <reaction evidence="4">
        <text>a 2-demethylmenaquinol + S-adenosyl-L-methionine = a menaquinol + S-adenosyl-L-homocysteine + H(+)</text>
        <dbReference type="Rhea" id="RHEA:42640"/>
        <dbReference type="Rhea" id="RHEA-COMP:9539"/>
        <dbReference type="Rhea" id="RHEA-COMP:9563"/>
        <dbReference type="ChEBI" id="CHEBI:15378"/>
        <dbReference type="ChEBI" id="CHEBI:18151"/>
        <dbReference type="ChEBI" id="CHEBI:55437"/>
        <dbReference type="ChEBI" id="CHEBI:57856"/>
        <dbReference type="ChEBI" id="CHEBI:59789"/>
        <dbReference type="EC" id="2.1.1.163"/>
    </reaction>
</comment>
<keyword evidence="4" id="KW-0474">Menaquinone biosynthesis</keyword>
<dbReference type="InterPro" id="IPR004033">
    <property type="entry name" value="UbiE/COQ5_MeTrFase"/>
</dbReference>
<dbReference type="EC" id="2.1.1.163" evidence="4"/>
<dbReference type="NCBIfam" id="NF001244">
    <property type="entry name" value="PRK00216.1-5"/>
    <property type="match status" value="1"/>
</dbReference>
<organism evidence="5 6">
    <name type="scientific">Microlunatus endophyticus</name>
    <dbReference type="NCBI Taxonomy" id="1716077"/>
    <lineage>
        <taxon>Bacteria</taxon>
        <taxon>Bacillati</taxon>
        <taxon>Actinomycetota</taxon>
        <taxon>Actinomycetes</taxon>
        <taxon>Propionibacteriales</taxon>
        <taxon>Propionibacteriaceae</taxon>
        <taxon>Microlunatus</taxon>
    </lineage>
</organism>
<keyword evidence="6" id="KW-1185">Reference proteome</keyword>
<comment type="function">
    <text evidence="4">Methyltransferase required for the conversion of demethylmenaquinol (DMKH2) to menaquinol (MKH2).</text>
</comment>
<dbReference type="SUPFAM" id="SSF53335">
    <property type="entry name" value="S-adenosyl-L-methionine-dependent methyltransferases"/>
    <property type="match status" value="1"/>
</dbReference>
<keyword evidence="3 4" id="KW-0949">S-adenosyl-L-methionine</keyword>
<dbReference type="PROSITE" id="PS01184">
    <property type="entry name" value="UBIE_2"/>
    <property type="match status" value="1"/>
</dbReference>
<dbReference type="CDD" id="cd02440">
    <property type="entry name" value="AdoMet_MTases"/>
    <property type="match status" value="1"/>
</dbReference>
<keyword evidence="2 4" id="KW-0808">Transferase</keyword>
<evidence type="ECO:0000256" key="2">
    <source>
        <dbReference type="ARBA" id="ARBA00022679"/>
    </source>
</evidence>
<evidence type="ECO:0000313" key="6">
    <source>
        <dbReference type="Proteomes" id="UP000613840"/>
    </source>
</evidence>
<accession>A0A917SGD4</accession>
<reference evidence="5" key="2">
    <citation type="submission" date="2020-09" db="EMBL/GenBank/DDBJ databases">
        <authorList>
            <person name="Sun Q."/>
            <person name="Zhou Y."/>
        </authorList>
    </citation>
    <scope>NUCLEOTIDE SEQUENCE</scope>
    <source>
        <strain evidence="5">CGMCC 4.7306</strain>
    </source>
</reference>